<dbReference type="RefSeq" id="WP_123063197.1">
    <property type="nucleotide sequence ID" value="NZ_RIAS01000002.1"/>
</dbReference>
<proteinExistence type="predicted"/>
<evidence type="ECO:0000313" key="3">
    <source>
        <dbReference type="Proteomes" id="UP000323664"/>
    </source>
</evidence>
<sequence>MQQEIHLDNRQIIEKEQLLLDDKQGNIWDISDIAGEITYKTSRIGKPSSLEFTLIKGSLFQHRKFSYENGYVVRYTHGKQGIFYGYIFSVDSGKDEKVKIKAYDQTRYLTANQTYQFVNATVADVIKRIATDFQLKTGDLKQPSYAIPRMLFDNKKLIDMICEALDRTLIYGGTNYIFYDDFGKLVLRDVEEMPYGFVIGDHSLLTDYSYTRSIDDQTYNKIKLYRDNKDTGKRETFVHQNSSSIRQWGLLFLYQKADDGLNKGQIDNMLKTLMTLRNRETQKLKVDALGDFKVRAGSFVNIQIDELKINQYFLVDECTHKIQGGVHTMSLDLKVV</sequence>
<organism evidence="2 3">
    <name type="scientific">Paenibacillus amylolyticus</name>
    <dbReference type="NCBI Taxonomy" id="1451"/>
    <lineage>
        <taxon>Bacteria</taxon>
        <taxon>Bacillati</taxon>
        <taxon>Bacillota</taxon>
        <taxon>Bacilli</taxon>
        <taxon>Bacillales</taxon>
        <taxon>Paenibacillaceae</taxon>
        <taxon>Paenibacillus</taxon>
    </lineage>
</organism>
<accession>A0A5M9WNZ7</accession>
<dbReference type="AlphaFoldDB" id="A0A5M9WNZ7"/>
<dbReference type="InterPro" id="IPR056937">
    <property type="entry name" value="YqbQ/XkdQ"/>
</dbReference>
<comment type="caution">
    <text evidence="2">The sequence shown here is derived from an EMBL/GenBank/DDBJ whole genome shotgun (WGS) entry which is preliminary data.</text>
</comment>
<reference evidence="2 3" key="1">
    <citation type="journal article" date="2019" name="J. Ind. Microbiol. Biotechnol.">
        <title>Paenibacillus amylolyticus 27C64 has a diverse set of carbohydrate-active enzymes and complete pectin deconstruction system.</title>
        <authorList>
            <person name="Keggi C."/>
            <person name="Doran-Peterson J."/>
        </authorList>
    </citation>
    <scope>NUCLEOTIDE SEQUENCE [LARGE SCALE GENOMIC DNA]</scope>
    <source>
        <strain evidence="2 3">27C64</strain>
    </source>
</reference>
<dbReference type="SUPFAM" id="SSF69279">
    <property type="entry name" value="Phage tail proteins"/>
    <property type="match status" value="1"/>
</dbReference>
<protein>
    <recommendedName>
        <fullName evidence="1">YqbQ/XkdQ domain-containing protein</fullName>
    </recommendedName>
</protein>
<feature type="domain" description="YqbQ/XkdQ" evidence="1">
    <location>
        <begin position="37"/>
        <end position="334"/>
    </location>
</feature>
<evidence type="ECO:0000313" key="2">
    <source>
        <dbReference type="EMBL" id="KAA8783327.1"/>
    </source>
</evidence>
<dbReference type="OrthoDB" id="1698671at2"/>
<dbReference type="Pfam" id="PF24032">
    <property type="entry name" value="YQBQ"/>
    <property type="match status" value="1"/>
</dbReference>
<name>A0A5M9WNZ7_PAEAM</name>
<gene>
    <name evidence="2" type="ORF">EC604_05630</name>
</gene>
<dbReference type="EMBL" id="RIAS01000002">
    <property type="protein sequence ID" value="KAA8783327.1"/>
    <property type="molecule type" value="Genomic_DNA"/>
</dbReference>
<dbReference type="Proteomes" id="UP000323664">
    <property type="component" value="Unassembled WGS sequence"/>
</dbReference>
<evidence type="ECO:0000259" key="1">
    <source>
        <dbReference type="Pfam" id="PF24032"/>
    </source>
</evidence>